<accession>A0ABS0AXY1</accession>
<comment type="caution">
    <text evidence="2">The sequence shown here is derived from an EMBL/GenBank/DDBJ whole genome shotgun (WGS) entry which is preliminary data.</text>
</comment>
<dbReference type="Pfam" id="PF13621">
    <property type="entry name" value="Cupin_8"/>
    <property type="match status" value="1"/>
</dbReference>
<evidence type="ECO:0000313" key="2">
    <source>
        <dbReference type="EMBL" id="MBF5058991.1"/>
    </source>
</evidence>
<dbReference type="InterPro" id="IPR003347">
    <property type="entry name" value="JmjC_dom"/>
</dbReference>
<dbReference type="EMBL" id="JAAEJV010000008">
    <property type="protein sequence ID" value="MBF5058991.1"/>
    <property type="molecule type" value="Genomic_DNA"/>
</dbReference>
<feature type="domain" description="JmjC" evidence="1">
    <location>
        <begin position="85"/>
        <end position="239"/>
    </location>
</feature>
<organism evidence="2 3">
    <name type="scientific">Candidatus Neptunichlamydia vexilliferae</name>
    <dbReference type="NCBI Taxonomy" id="1651774"/>
    <lineage>
        <taxon>Bacteria</taxon>
        <taxon>Pseudomonadati</taxon>
        <taxon>Chlamydiota</taxon>
        <taxon>Chlamydiia</taxon>
        <taxon>Parachlamydiales</taxon>
        <taxon>Simkaniaceae</taxon>
        <taxon>Candidatus Neptunichlamydia</taxon>
    </lineage>
</organism>
<dbReference type="SUPFAM" id="SSF51197">
    <property type="entry name" value="Clavaminate synthase-like"/>
    <property type="match status" value="1"/>
</dbReference>
<dbReference type="PROSITE" id="PS51184">
    <property type="entry name" value="JMJC"/>
    <property type="match status" value="1"/>
</dbReference>
<protein>
    <recommendedName>
        <fullName evidence="1">JmjC domain-containing protein</fullName>
    </recommendedName>
</protein>
<keyword evidence="3" id="KW-1185">Reference proteome</keyword>
<dbReference type="RefSeq" id="WP_194847291.1">
    <property type="nucleotide sequence ID" value="NZ_JAAEJV010000008.1"/>
</dbReference>
<dbReference type="InterPro" id="IPR041667">
    <property type="entry name" value="Cupin_8"/>
</dbReference>
<sequence length="282" mass="32948">MKIERLKQFPEGRKAPCIITEGLDSWPAIKKWSPNFFKEAFGDLKVTLNYNLPDQLSPYLHGSEGHAKEMTLKEAVDFMSSTDRCYLAQQEMTAFEGLSDDYDLSPLLPKEAPKDPIYTYLWIGKNTQSGLHYDYNDNFLIQIDGKKKVFLAPPEAAKHLYPLPQNFTKTQVNPVSPDFEKFPKFRKVDIWKGEIGPGEYLFIPKGWFHHIYAPDASISMNCWYGKELNRREQFLFFYRSGPRTWLRFFKDFFWHGALRRPEKVPLFCSPSLGKLAYQKLFS</sequence>
<evidence type="ECO:0000313" key="3">
    <source>
        <dbReference type="Proteomes" id="UP001194714"/>
    </source>
</evidence>
<dbReference type="PANTHER" id="PTHR12461:SF105">
    <property type="entry name" value="HYPOXIA-INDUCIBLE FACTOR 1-ALPHA INHIBITOR"/>
    <property type="match status" value="1"/>
</dbReference>
<dbReference type="PANTHER" id="PTHR12461">
    <property type="entry name" value="HYPOXIA-INDUCIBLE FACTOR 1 ALPHA INHIBITOR-RELATED"/>
    <property type="match status" value="1"/>
</dbReference>
<name>A0ABS0AXY1_9BACT</name>
<reference evidence="2 3" key="1">
    <citation type="submission" date="2020-01" db="EMBL/GenBank/DDBJ databases">
        <title>Draft genome sequence of Cand. Neptunochlamydia vexilliferae K9.</title>
        <authorList>
            <person name="Schulz F."/>
            <person name="Koestlbacher S."/>
            <person name="Wascher F."/>
            <person name="Pizzetti I."/>
            <person name="Horn M."/>
        </authorList>
    </citation>
    <scope>NUCLEOTIDE SEQUENCE [LARGE SCALE GENOMIC DNA]</scope>
    <source>
        <strain evidence="2 3">K9</strain>
    </source>
</reference>
<dbReference type="Proteomes" id="UP001194714">
    <property type="component" value="Unassembled WGS sequence"/>
</dbReference>
<gene>
    <name evidence="2" type="ORF">NEPTK9_000494</name>
</gene>
<proteinExistence type="predicted"/>
<dbReference type="SMART" id="SM00558">
    <property type="entry name" value="JmjC"/>
    <property type="match status" value="1"/>
</dbReference>
<evidence type="ECO:0000259" key="1">
    <source>
        <dbReference type="PROSITE" id="PS51184"/>
    </source>
</evidence>
<dbReference type="Gene3D" id="2.60.120.650">
    <property type="entry name" value="Cupin"/>
    <property type="match status" value="1"/>
</dbReference>